<dbReference type="SUPFAM" id="SSF54211">
    <property type="entry name" value="Ribosomal protein S5 domain 2-like"/>
    <property type="match status" value="1"/>
</dbReference>
<evidence type="ECO:0000256" key="1">
    <source>
        <dbReference type="ARBA" id="ARBA00022670"/>
    </source>
</evidence>
<feature type="domain" description="Lon proteolytic" evidence="4">
    <location>
        <begin position="570"/>
        <end position="765"/>
    </location>
</feature>
<sequence length="801" mass="90426">MEQIRELSYGELKNGCFPEEFSFKTTAELTPLDGIIGQDRAVKAFDFGLKVKIKGYNIYMAGPAGTGKTTLAKSSAHRQAAGEPVPKDWCYVYNFQNPRSPLALYFEAGMGRQFRDDMAELVQLLKVELQKAFRTDDYEKQKNELLRSFEEKRDALMEEMSKAAQEHDFQVKTANSGIYFMPVVEGKTIGEEEYDELPEEVKNTIEKNSQIVQEKAGAIMRDIRELEKESKRCVDNLDYKVGMFAIGDHVSAVQEKYKEYDKVIAYLNAVREDVLENIDQFFDDEEDSEEGLASLLPMLSKKQPEDVTLKYKVNLIVDHSDTKGAPVVTTFNPTYYNLVGEVEYDSEFGNLTTDFMKIKSGLFHKANGGYLIVQAQDILSAPQAWEALRRVIKTKEINMDAVREQLGAVVAPTLKPEPIPANIKVIMIGSSYYYELLSEYDEEFDKFFKIKADFDYEMPRDSENMQKLAEFIKGFVEREQVPDFDVSAVCAVVEYASRKAERQNKLTTRFNHLAEILGEAAAWAQMEDAQVVTAAHIRKTIYEKEQRLRLYEEKLDEMLEENVIMIDVTGREIGQINGLAVLDLGSYAFGNPSRITATTYIGKSGIVNIEKEARMSGQTHDKGVQIITGYLGQTYAQKFPLSLSCRVCFEQNYNGIDGDSASSTELYCILSSLAELPIRQDLAVTGSVNQKGEIQAIGGVTYKIEGFFDLCKKRGLTGKQGVIIPVSNIRDLVLKDEVVEAVKDGMFHIYPISTIDEGIRLLMETEAGEKDAQGNFPPESVHGRVWQKLKEFHKRAEGAEE</sequence>
<dbReference type="Gene3D" id="1.10.8.60">
    <property type="match status" value="1"/>
</dbReference>
<proteinExistence type="inferred from homology"/>
<keyword evidence="2" id="KW-0378">Hydrolase</keyword>
<keyword evidence="2" id="KW-0720">Serine protease</keyword>
<dbReference type="Proteomes" id="UP000729290">
    <property type="component" value="Unassembled WGS sequence"/>
</dbReference>
<gene>
    <name evidence="5" type="ORF">H9X83_11665</name>
</gene>
<accession>A0ABS2GBC7</accession>
<comment type="catalytic activity">
    <reaction evidence="2">
        <text>Hydrolysis of proteins in presence of ATP.</text>
        <dbReference type="EC" id="3.4.21.53"/>
    </reaction>
</comment>
<dbReference type="InterPro" id="IPR041699">
    <property type="entry name" value="AAA_32"/>
</dbReference>
<feature type="active site" evidence="2">
    <location>
        <position position="703"/>
    </location>
</feature>
<dbReference type="EMBL" id="JACSNV010000022">
    <property type="protein sequence ID" value="MBM6878801.1"/>
    <property type="molecule type" value="Genomic_DNA"/>
</dbReference>
<dbReference type="InterPro" id="IPR046844">
    <property type="entry name" value="Lon-like_helical"/>
</dbReference>
<dbReference type="InterPro" id="IPR046843">
    <property type="entry name" value="LonB_AAA-LID"/>
</dbReference>
<evidence type="ECO:0000259" key="4">
    <source>
        <dbReference type="PROSITE" id="PS51786"/>
    </source>
</evidence>
<dbReference type="Pfam" id="PF13654">
    <property type="entry name" value="AAA_32"/>
    <property type="match status" value="1"/>
</dbReference>
<dbReference type="Pfam" id="PF20436">
    <property type="entry name" value="LonB_AAA-LID"/>
    <property type="match status" value="1"/>
</dbReference>
<dbReference type="PANTHER" id="PTHR10046">
    <property type="entry name" value="ATP DEPENDENT LON PROTEASE FAMILY MEMBER"/>
    <property type="match status" value="1"/>
</dbReference>
<protein>
    <recommendedName>
        <fullName evidence="2">endopeptidase La</fullName>
        <ecNumber evidence="2">3.4.21.53</ecNumber>
    </recommendedName>
</protein>
<dbReference type="InterPro" id="IPR027417">
    <property type="entry name" value="P-loop_NTPase"/>
</dbReference>
<dbReference type="Pfam" id="PF20437">
    <property type="entry name" value="LonC_helical"/>
    <property type="match status" value="1"/>
</dbReference>
<dbReference type="Gene3D" id="3.30.230.10">
    <property type="match status" value="1"/>
</dbReference>
<feature type="active site" evidence="2">
    <location>
        <position position="660"/>
    </location>
</feature>
<dbReference type="InterPro" id="IPR027065">
    <property type="entry name" value="Lon_Prtase"/>
</dbReference>
<comment type="similarity">
    <text evidence="2">Belongs to the peptidase S16 family.</text>
</comment>
<dbReference type="RefSeq" id="WP_205132925.1">
    <property type="nucleotide sequence ID" value="NZ_JACSNT010000003.1"/>
</dbReference>
<keyword evidence="3" id="KW-0175">Coiled coil</keyword>
<evidence type="ECO:0000313" key="6">
    <source>
        <dbReference type="Proteomes" id="UP000729290"/>
    </source>
</evidence>
<keyword evidence="1 2" id="KW-0645">Protease</keyword>
<dbReference type="InterPro" id="IPR008269">
    <property type="entry name" value="Lon_proteolytic"/>
</dbReference>
<evidence type="ECO:0000256" key="3">
    <source>
        <dbReference type="SAM" id="Coils"/>
    </source>
</evidence>
<dbReference type="Pfam" id="PF05362">
    <property type="entry name" value="Lon_C"/>
    <property type="match status" value="1"/>
</dbReference>
<evidence type="ECO:0000313" key="5">
    <source>
        <dbReference type="EMBL" id="MBM6878801.1"/>
    </source>
</evidence>
<keyword evidence="6" id="KW-1185">Reference proteome</keyword>
<dbReference type="SUPFAM" id="SSF52540">
    <property type="entry name" value="P-loop containing nucleoside triphosphate hydrolases"/>
    <property type="match status" value="1"/>
</dbReference>
<reference evidence="5 6" key="1">
    <citation type="journal article" date="2021" name="Sci. Rep.">
        <title>The distribution of antibiotic resistance genes in chicken gut microbiota commensals.</title>
        <authorList>
            <person name="Juricova H."/>
            <person name="Matiasovicova J."/>
            <person name="Kubasova T."/>
            <person name="Cejkova D."/>
            <person name="Rychlik I."/>
        </authorList>
    </citation>
    <scope>NUCLEOTIDE SEQUENCE [LARGE SCALE GENOMIC DNA]</scope>
    <source>
        <strain evidence="5 6">An431b</strain>
    </source>
</reference>
<feature type="coiled-coil region" evidence="3">
    <location>
        <begin position="139"/>
        <end position="166"/>
    </location>
</feature>
<name>A0ABS2GBC7_9FIRM</name>
<organism evidence="5 6">
    <name type="scientific">Anaerotignum lactatifermentans</name>
    <dbReference type="NCBI Taxonomy" id="160404"/>
    <lineage>
        <taxon>Bacteria</taxon>
        <taxon>Bacillati</taxon>
        <taxon>Bacillota</taxon>
        <taxon>Clostridia</taxon>
        <taxon>Lachnospirales</taxon>
        <taxon>Anaerotignaceae</taxon>
        <taxon>Anaerotignum</taxon>
    </lineage>
</organism>
<dbReference type="InterPro" id="IPR020568">
    <property type="entry name" value="Ribosomal_Su5_D2-typ_SF"/>
</dbReference>
<dbReference type="Gene3D" id="3.40.50.300">
    <property type="entry name" value="P-loop containing nucleotide triphosphate hydrolases"/>
    <property type="match status" value="2"/>
</dbReference>
<dbReference type="EC" id="3.4.21.53" evidence="2"/>
<dbReference type="PROSITE" id="PS51786">
    <property type="entry name" value="LON_PROTEOLYTIC"/>
    <property type="match status" value="1"/>
</dbReference>
<dbReference type="PRINTS" id="PR00830">
    <property type="entry name" value="ENDOLAPTASE"/>
</dbReference>
<evidence type="ECO:0000256" key="2">
    <source>
        <dbReference type="PROSITE-ProRule" id="PRU01122"/>
    </source>
</evidence>
<dbReference type="InterPro" id="IPR014721">
    <property type="entry name" value="Ribsml_uS5_D2-typ_fold_subgr"/>
</dbReference>
<comment type="caution">
    <text evidence="5">The sequence shown here is derived from an EMBL/GenBank/DDBJ whole genome shotgun (WGS) entry which is preliminary data.</text>
</comment>